<dbReference type="EMBL" id="ML986508">
    <property type="protein sequence ID" value="KAF2273624.1"/>
    <property type="molecule type" value="Genomic_DNA"/>
</dbReference>
<evidence type="ECO:0000313" key="2">
    <source>
        <dbReference type="Proteomes" id="UP000800097"/>
    </source>
</evidence>
<dbReference type="RefSeq" id="XP_033651163.1">
    <property type="nucleotide sequence ID" value="XM_033793247.1"/>
</dbReference>
<protein>
    <submittedName>
        <fullName evidence="1">Uncharacterized protein</fullName>
    </submittedName>
</protein>
<proteinExistence type="predicted"/>
<accession>A0A6A6JBP1</accession>
<gene>
    <name evidence="1" type="ORF">EI97DRAFT_147401</name>
</gene>
<organism evidence="1 2">
    <name type="scientific">Westerdykella ornata</name>
    <dbReference type="NCBI Taxonomy" id="318751"/>
    <lineage>
        <taxon>Eukaryota</taxon>
        <taxon>Fungi</taxon>
        <taxon>Dikarya</taxon>
        <taxon>Ascomycota</taxon>
        <taxon>Pezizomycotina</taxon>
        <taxon>Dothideomycetes</taxon>
        <taxon>Pleosporomycetidae</taxon>
        <taxon>Pleosporales</taxon>
        <taxon>Sporormiaceae</taxon>
        <taxon>Westerdykella</taxon>
    </lineage>
</organism>
<keyword evidence="2" id="KW-1185">Reference proteome</keyword>
<dbReference type="GeneID" id="54546422"/>
<dbReference type="AlphaFoldDB" id="A0A6A6JBP1"/>
<dbReference type="Proteomes" id="UP000800097">
    <property type="component" value="Unassembled WGS sequence"/>
</dbReference>
<reference evidence="1" key="1">
    <citation type="journal article" date="2020" name="Stud. Mycol.">
        <title>101 Dothideomycetes genomes: a test case for predicting lifestyles and emergence of pathogens.</title>
        <authorList>
            <person name="Haridas S."/>
            <person name="Albert R."/>
            <person name="Binder M."/>
            <person name="Bloem J."/>
            <person name="Labutti K."/>
            <person name="Salamov A."/>
            <person name="Andreopoulos B."/>
            <person name="Baker S."/>
            <person name="Barry K."/>
            <person name="Bills G."/>
            <person name="Bluhm B."/>
            <person name="Cannon C."/>
            <person name="Castanera R."/>
            <person name="Culley D."/>
            <person name="Daum C."/>
            <person name="Ezra D."/>
            <person name="Gonzalez J."/>
            <person name="Henrissat B."/>
            <person name="Kuo A."/>
            <person name="Liang C."/>
            <person name="Lipzen A."/>
            <person name="Lutzoni F."/>
            <person name="Magnuson J."/>
            <person name="Mondo S."/>
            <person name="Nolan M."/>
            <person name="Ohm R."/>
            <person name="Pangilinan J."/>
            <person name="Park H.-J."/>
            <person name="Ramirez L."/>
            <person name="Alfaro M."/>
            <person name="Sun H."/>
            <person name="Tritt A."/>
            <person name="Yoshinaga Y."/>
            <person name="Zwiers L.-H."/>
            <person name="Turgeon B."/>
            <person name="Goodwin S."/>
            <person name="Spatafora J."/>
            <person name="Crous P."/>
            <person name="Grigoriev I."/>
        </authorList>
    </citation>
    <scope>NUCLEOTIDE SEQUENCE</scope>
    <source>
        <strain evidence="1">CBS 379.55</strain>
    </source>
</reference>
<name>A0A6A6JBP1_WESOR</name>
<evidence type="ECO:0000313" key="1">
    <source>
        <dbReference type="EMBL" id="KAF2273624.1"/>
    </source>
</evidence>
<sequence length="79" mass="8990">MTEATYSYIRVSATCTQPDCLGRSKLDPQSIPCRYAKNMSDKKETSIQMDSEVMRLSTLSLECRKSHSRINEIGARSQR</sequence>